<dbReference type="eggNOG" id="ENOG502QU71">
    <property type="taxonomic scope" value="Eukaryota"/>
</dbReference>
<accession>M7S8N0</accession>
<dbReference type="SUPFAM" id="SSF53474">
    <property type="entry name" value="alpha/beta-Hydrolases"/>
    <property type="match status" value="1"/>
</dbReference>
<comment type="function">
    <text evidence="9 11">Involved in degradation of plant cell walls. Hydrolyzes the feruloyl-arabinose ester bond in arabinoxylans, and the feruloyl-galactose ester bond in pectin. Active against paranitrophenyl-acetate, methyl ferulate and wheat arabinoxylan.</text>
</comment>
<dbReference type="GO" id="GO:0005576">
    <property type="term" value="C:extracellular region"/>
    <property type="evidence" value="ECO:0007669"/>
    <property type="project" value="UniProtKB-SubCell"/>
</dbReference>
<evidence type="ECO:0000313" key="12">
    <source>
        <dbReference type="EMBL" id="EMR62484.1"/>
    </source>
</evidence>
<evidence type="ECO:0000256" key="3">
    <source>
        <dbReference type="ARBA" id="ARBA00022525"/>
    </source>
</evidence>
<gene>
    <name evidence="12" type="ORF">UCREL1_10578</name>
</gene>
<evidence type="ECO:0000313" key="13">
    <source>
        <dbReference type="Proteomes" id="UP000012174"/>
    </source>
</evidence>
<keyword evidence="7 11" id="KW-0119">Carbohydrate metabolism</keyword>
<organism evidence="12 13">
    <name type="scientific">Eutypa lata (strain UCR-EL1)</name>
    <name type="common">Grapevine dieback disease fungus</name>
    <name type="synonym">Eutypa armeniacae</name>
    <dbReference type="NCBI Taxonomy" id="1287681"/>
    <lineage>
        <taxon>Eukaryota</taxon>
        <taxon>Fungi</taxon>
        <taxon>Dikarya</taxon>
        <taxon>Ascomycota</taxon>
        <taxon>Pezizomycotina</taxon>
        <taxon>Sordariomycetes</taxon>
        <taxon>Xylariomycetidae</taxon>
        <taxon>Xylariales</taxon>
        <taxon>Diatrypaceae</taxon>
        <taxon>Eutypa</taxon>
    </lineage>
</organism>
<dbReference type="EC" id="3.1.1.73" evidence="11"/>
<dbReference type="InterPro" id="IPR029058">
    <property type="entry name" value="AB_hydrolase_fold"/>
</dbReference>
<dbReference type="PANTHER" id="PTHR38050:SF1">
    <property type="entry name" value="FERULOYL ESTERASE C"/>
    <property type="match status" value="1"/>
</dbReference>
<evidence type="ECO:0000256" key="4">
    <source>
        <dbReference type="ARBA" id="ARBA00022651"/>
    </source>
</evidence>
<evidence type="ECO:0000256" key="10">
    <source>
        <dbReference type="ARBA" id="ARBA00034075"/>
    </source>
</evidence>
<dbReference type="PANTHER" id="PTHR38050">
    <property type="match status" value="1"/>
</dbReference>
<comment type="catalytic activity">
    <reaction evidence="10 11">
        <text>feruloyl-polysaccharide + H2O = ferulate + polysaccharide.</text>
        <dbReference type="EC" id="3.1.1.73"/>
    </reaction>
</comment>
<evidence type="ECO:0000256" key="11">
    <source>
        <dbReference type="RuleBase" id="RU367094"/>
    </source>
</evidence>
<dbReference type="OrthoDB" id="424610at2759"/>
<keyword evidence="6 11" id="KW-0378">Hydrolase</keyword>
<proteinExistence type="inferred from homology"/>
<dbReference type="Pfam" id="PF00756">
    <property type="entry name" value="Esterase"/>
    <property type="match status" value="1"/>
</dbReference>
<evidence type="ECO:0000256" key="2">
    <source>
        <dbReference type="ARBA" id="ARBA00010278"/>
    </source>
</evidence>
<feature type="chain" id="PRO_5036516411" description="Feruloyl esterase C" evidence="11">
    <location>
        <begin position="23"/>
        <end position="300"/>
    </location>
</feature>
<evidence type="ECO:0000256" key="6">
    <source>
        <dbReference type="ARBA" id="ARBA00022801"/>
    </source>
</evidence>
<dbReference type="EMBL" id="KB707421">
    <property type="protein sequence ID" value="EMR62484.1"/>
    <property type="molecule type" value="Genomic_DNA"/>
</dbReference>
<name>M7S8N0_EUTLA</name>
<evidence type="ECO:0000256" key="9">
    <source>
        <dbReference type="ARBA" id="ARBA00025250"/>
    </source>
</evidence>
<evidence type="ECO:0000256" key="8">
    <source>
        <dbReference type="ARBA" id="ARBA00023326"/>
    </source>
</evidence>
<dbReference type="Gene3D" id="3.40.50.1820">
    <property type="entry name" value="alpha/beta hydrolase"/>
    <property type="match status" value="1"/>
</dbReference>
<dbReference type="HOGENOM" id="CLU_027551_2_0_1"/>
<protein>
    <recommendedName>
        <fullName evidence="11">Feruloyl esterase C</fullName>
        <ecNumber evidence="11">3.1.1.73</ecNumber>
    </recommendedName>
    <alternativeName>
        <fullName evidence="11">Ferulic acid esterase C</fullName>
    </alternativeName>
</protein>
<dbReference type="InterPro" id="IPR000801">
    <property type="entry name" value="Esterase-like"/>
</dbReference>
<sequence>MARLSYLITAAALSSLPTALTGTPSPGCGKDPTLTSPDAYNLTVNGKTRDFYVRLPADYDSGHAYKLIFTFHALGGTAEQVIAGTDGYLPWYGLPAADAAVSGDGDGETAIYIAAQGLKNDAEFGGEMPGWANVDGEDLGLVDAILERVEADLCVDQEHRYSTGFSYGGAMSYALACDRSSLFRAVAVLSGGPMSGCEGGDGSPVAYYGQHGVSDQVLPMALGRELRDRFVANNGCVVKEATEPVAGSGTHEKTVYEGCTHPVTFVAFDGDHTPQPMDGDADQTYAPEETWEFFSQFAQT</sequence>
<evidence type="ECO:0000256" key="5">
    <source>
        <dbReference type="ARBA" id="ARBA00022729"/>
    </source>
</evidence>
<dbReference type="OMA" id="GQSREYI"/>
<keyword evidence="13" id="KW-1185">Reference proteome</keyword>
<keyword evidence="5 11" id="KW-0732">Signal</keyword>
<keyword evidence="8 11" id="KW-0624">Polysaccharide degradation</keyword>
<feature type="signal peptide" evidence="11">
    <location>
        <begin position="1"/>
        <end position="22"/>
    </location>
</feature>
<dbReference type="KEGG" id="ela:UCREL1_10578"/>
<comment type="subcellular location">
    <subcellularLocation>
        <location evidence="1 11">Secreted</location>
    </subcellularLocation>
</comment>
<dbReference type="ESTHER" id="eutla-m7s8n0">
    <property type="family name" value="FaeC"/>
</dbReference>
<dbReference type="GO" id="GO:0030600">
    <property type="term" value="F:feruloyl esterase activity"/>
    <property type="evidence" value="ECO:0007669"/>
    <property type="project" value="UniProtKB-UniRule"/>
</dbReference>
<dbReference type="InterPro" id="IPR043595">
    <property type="entry name" value="FaeB/C/D"/>
</dbReference>
<dbReference type="Proteomes" id="UP000012174">
    <property type="component" value="Unassembled WGS sequence"/>
</dbReference>
<evidence type="ECO:0000256" key="1">
    <source>
        <dbReference type="ARBA" id="ARBA00004613"/>
    </source>
</evidence>
<keyword evidence="3 11" id="KW-0964">Secreted</keyword>
<reference evidence="13" key="1">
    <citation type="journal article" date="2013" name="Genome Announc.">
        <title>Draft genome sequence of the grapevine dieback fungus Eutypa lata UCR-EL1.</title>
        <authorList>
            <person name="Blanco-Ulate B."/>
            <person name="Rolshausen P.E."/>
            <person name="Cantu D."/>
        </authorList>
    </citation>
    <scope>NUCLEOTIDE SEQUENCE [LARGE SCALE GENOMIC DNA]</scope>
    <source>
        <strain evidence="13">UCR-EL1</strain>
    </source>
</reference>
<comment type="similarity">
    <text evidence="2 11">Belongs to the faeC family.</text>
</comment>
<evidence type="ECO:0000256" key="7">
    <source>
        <dbReference type="ARBA" id="ARBA00023277"/>
    </source>
</evidence>
<dbReference type="AlphaFoldDB" id="M7S8N0"/>
<dbReference type="GO" id="GO:0045493">
    <property type="term" value="P:xylan catabolic process"/>
    <property type="evidence" value="ECO:0007669"/>
    <property type="project" value="UniProtKB-UniRule"/>
</dbReference>
<keyword evidence="4 11" id="KW-0858">Xylan degradation</keyword>